<organism evidence="1 2">
    <name type="scientific">Herbiconiux ginsengi</name>
    <dbReference type="NCBI Taxonomy" id="381665"/>
    <lineage>
        <taxon>Bacteria</taxon>
        <taxon>Bacillati</taxon>
        <taxon>Actinomycetota</taxon>
        <taxon>Actinomycetes</taxon>
        <taxon>Micrococcales</taxon>
        <taxon>Microbacteriaceae</taxon>
        <taxon>Herbiconiux</taxon>
    </lineage>
</organism>
<gene>
    <name evidence="1" type="ORF">SAMN05216554_4519</name>
</gene>
<keyword evidence="2" id="KW-1185">Reference proteome</keyword>
<evidence type="ECO:0000313" key="1">
    <source>
        <dbReference type="EMBL" id="SDZ54132.1"/>
    </source>
</evidence>
<evidence type="ECO:0000313" key="2">
    <source>
        <dbReference type="Proteomes" id="UP000198891"/>
    </source>
</evidence>
<dbReference type="Proteomes" id="UP000198891">
    <property type="component" value="Unassembled WGS sequence"/>
</dbReference>
<proteinExistence type="predicted"/>
<sequence length="70" mass="7662">MDDPYRRPDAGEMVFTDTHTRELIGRLSMASPVLVICATERNSASSEAIRFLAQLVGDQSVDLPGRIGRA</sequence>
<accession>A0A1H3TVJ8</accession>
<dbReference type="EMBL" id="FNPZ01000008">
    <property type="protein sequence ID" value="SDZ54132.1"/>
    <property type="molecule type" value="Genomic_DNA"/>
</dbReference>
<protein>
    <submittedName>
        <fullName evidence="1">Uncharacterized protein</fullName>
    </submittedName>
</protein>
<name>A0A1H3TVJ8_9MICO</name>
<dbReference type="RefSeq" id="WP_092558106.1">
    <property type="nucleotide sequence ID" value="NZ_FNPZ01000008.1"/>
</dbReference>
<reference evidence="1 2" key="1">
    <citation type="submission" date="2016-10" db="EMBL/GenBank/DDBJ databases">
        <authorList>
            <person name="de Groot N.N."/>
        </authorList>
    </citation>
    <scope>NUCLEOTIDE SEQUENCE [LARGE SCALE GENOMIC DNA]</scope>
    <source>
        <strain evidence="1 2">CGMCC 4.3491</strain>
    </source>
</reference>
<dbReference type="AlphaFoldDB" id="A0A1H3TVJ8"/>